<name>A0ABU8QBD5_9RHOB</name>
<accession>A0ABU8QBD5</accession>
<evidence type="ECO:0000313" key="2">
    <source>
        <dbReference type="EMBL" id="MEJ5216726.1"/>
    </source>
</evidence>
<gene>
    <name evidence="2" type="ORF">WG622_00605</name>
</gene>
<evidence type="ECO:0000313" key="3">
    <source>
        <dbReference type="Proteomes" id="UP001368270"/>
    </source>
</evidence>
<feature type="signal peptide" evidence="1">
    <location>
        <begin position="1"/>
        <end position="20"/>
    </location>
</feature>
<proteinExistence type="predicted"/>
<dbReference type="RefSeq" id="WP_339401817.1">
    <property type="nucleotide sequence ID" value="NZ_JBBGAZ010000001.1"/>
</dbReference>
<reference evidence="2 3" key="1">
    <citation type="submission" date="2024-03" db="EMBL/GenBank/DDBJ databases">
        <title>Cognatishimia coralii sp. nov., a marine bacterium isolated from coral surrounding seawater.</title>
        <authorList>
            <person name="Liu X."/>
            <person name="Liu S."/>
            <person name="Sun H."/>
            <person name="Zhang Y."/>
        </authorList>
    </citation>
    <scope>NUCLEOTIDE SEQUENCE [LARGE SCALE GENOMIC DNA]</scope>
    <source>
        <strain evidence="2 3">D5M38</strain>
    </source>
</reference>
<comment type="caution">
    <text evidence="2">The sequence shown here is derived from an EMBL/GenBank/DDBJ whole genome shotgun (WGS) entry which is preliminary data.</text>
</comment>
<evidence type="ECO:0000256" key="1">
    <source>
        <dbReference type="SAM" id="SignalP"/>
    </source>
</evidence>
<dbReference type="Proteomes" id="UP001368270">
    <property type="component" value="Unassembled WGS sequence"/>
</dbReference>
<protein>
    <submittedName>
        <fullName evidence="2">Uncharacterized protein</fullName>
    </submittedName>
</protein>
<feature type="chain" id="PRO_5046120169" evidence="1">
    <location>
        <begin position="21"/>
        <end position="68"/>
    </location>
</feature>
<keyword evidence="1" id="KW-0732">Signal</keyword>
<organism evidence="2 3">
    <name type="scientific">Cognatishimia coralii</name>
    <dbReference type="NCBI Taxonomy" id="3083254"/>
    <lineage>
        <taxon>Bacteria</taxon>
        <taxon>Pseudomonadati</taxon>
        <taxon>Pseudomonadota</taxon>
        <taxon>Alphaproteobacteria</taxon>
        <taxon>Rhodobacterales</taxon>
        <taxon>Paracoccaceae</taxon>
        <taxon>Cognatishimia</taxon>
    </lineage>
</organism>
<sequence>MRLLKITAVLGFGLALTACGDTALEQGLLGAGAGAAGAIITGGDAATGAVIGGAGNLAYCQTYPDRCR</sequence>
<dbReference type="PROSITE" id="PS51257">
    <property type="entry name" value="PROKAR_LIPOPROTEIN"/>
    <property type="match status" value="1"/>
</dbReference>
<dbReference type="EMBL" id="JBBGAZ010000001">
    <property type="protein sequence ID" value="MEJ5216726.1"/>
    <property type="molecule type" value="Genomic_DNA"/>
</dbReference>
<keyword evidence="3" id="KW-1185">Reference proteome</keyword>